<name>A0AA45HJB1_9BACT</name>
<organism evidence="1 2">
    <name type="scientific">Oceanotoga teriensis</name>
    <dbReference type="NCBI Taxonomy" id="515440"/>
    <lineage>
        <taxon>Bacteria</taxon>
        <taxon>Thermotogati</taxon>
        <taxon>Thermotogota</taxon>
        <taxon>Thermotogae</taxon>
        <taxon>Petrotogales</taxon>
        <taxon>Petrotogaceae</taxon>
        <taxon>Oceanotoga</taxon>
    </lineage>
</organism>
<evidence type="ECO:0000313" key="2">
    <source>
        <dbReference type="Proteomes" id="UP000245921"/>
    </source>
</evidence>
<protein>
    <submittedName>
        <fullName evidence="1">Uncharacterized protein</fullName>
    </submittedName>
</protein>
<gene>
    <name evidence="1" type="ORF">C7380_104160</name>
</gene>
<accession>A0AA45HJB1</accession>
<evidence type="ECO:0000313" key="1">
    <source>
        <dbReference type="EMBL" id="PWJ95741.1"/>
    </source>
</evidence>
<reference evidence="1 2" key="1">
    <citation type="submission" date="2018-05" db="EMBL/GenBank/DDBJ databases">
        <title>Genomic Encyclopedia of Type Strains, Phase IV (KMG-IV): sequencing the most valuable type-strain genomes for metagenomic binning, comparative biology and taxonomic classification.</title>
        <authorList>
            <person name="Goeker M."/>
        </authorList>
    </citation>
    <scope>NUCLEOTIDE SEQUENCE [LARGE SCALE GENOMIC DNA]</scope>
    <source>
        <strain evidence="1 2">DSM 24906</strain>
    </source>
</reference>
<sequence>MDLNLNFKSISVVGLEKNTGKTETLNYLIKKLNKTKILGLTSIGIDGEKCDQVTYTSKPEIKIKENMIFATSEKHFLQKKFNAEILYVSNSKTSLGRIVIARSLENGLVLLSGPSSTYKMYEIINKIKNYNSDTVLIDGAISRLSPSSPFITESMILTTGAAVSLNQKELVKKTVHVFNLININPYKGLYSEEFKKYEEGIFYIKENNFYRLNIKTLLNIKNLNKDISEYSYKIYTTGSLTNNFIKYLIERKDTGKFEIIVKDYTKLFLSSEIFLLFLKRGGKLRVLKKPNLIAITVNPVSPQGYIMNSDNIVSDLKNYIDIPIFDVRKVD</sequence>
<keyword evidence="2" id="KW-1185">Reference proteome</keyword>
<dbReference type="AlphaFoldDB" id="A0AA45HJB1"/>
<dbReference type="RefSeq" id="WP_240597494.1">
    <property type="nucleotide sequence ID" value="NZ_JAMHJO010000008.1"/>
</dbReference>
<dbReference type="EMBL" id="QGGI01000004">
    <property type="protein sequence ID" value="PWJ95741.1"/>
    <property type="molecule type" value="Genomic_DNA"/>
</dbReference>
<dbReference type="Proteomes" id="UP000245921">
    <property type="component" value="Unassembled WGS sequence"/>
</dbReference>
<proteinExistence type="predicted"/>
<comment type="caution">
    <text evidence="1">The sequence shown here is derived from an EMBL/GenBank/DDBJ whole genome shotgun (WGS) entry which is preliminary data.</text>
</comment>